<dbReference type="Proteomes" id="UP000662088">
    <property type="component" value="Unassembled WGS sequence"/>
</dbReference>
<dbReference type="EMBL" id="JACOOQ010000012">
    <property type="protein sequence ID" value="MBC5640432.1"/>
    <property type="molecule type" value="Genomic_DNA"/>
</dbReference>
<reference evidence="1" key="1">
    <citation type="submission" date="2020-08" db="EMBL/GenBank/DDBJ databases">
        <title>Genome public.</title>
        <authorList>
            <person name="Liu C."/>
            <person name="Sun Q."/>
        </authorList>
    </citation>
    <scope>NUCLEOTIDE SEQUENCE</scope>
    <source>
        <strain evidence="1">NSJ-42</strain>
    </source>
</reference>
<comment type="caution">
    <text evidence="1">The sequence shown here is derived from an EMBL/GenBank/DDBJ whole genome shotgun (WGS) entry which is preliminary data.</text>
</comment>
<dbReference type="Gene3D" id="3.10.450.150">
    <property type="entry name" value="enterococcus faecalis protein"/>
    <property type="match status" value="1"/>
</dbReference>
<gene>
    <name evidence="1" type="ORF">H8R92_08375</name>
</gene>
<organism evidence="1 2">
    <name type="scientific">Clostridium lentum</name>
    <dbReference type="NCBI Taxonomy" id="2763037"/>
    <lineage>
        <taxon>Bacteria</taxon>
        <taxon>Bacillati</taxon>
        <taxon>Bacillota</taxon>
        <taxon>Clostridia</taxon>
        <taxon>Eubacteriales</taxon>
        <taxon>Clostridiaceae</taxon>
        <taxon>Clostridium</taxon>
    </lineage>
</organism>
<dbReference type="RefSeq" id="WP_279287103.1">
    <property type="nucleotide sequence ID" value="NZ_JACOOQ010000012.1"/>
</dbReference>
<dbReference type="Pfam" id="PF06124">
    <property type="entry name" value="DUF960"/>
    <property type="match status" value="1"/>
</dbReference>
<sequence>MFKKDNRYVTKGVNDEVDIRLQLIMWSMIDKLKNEGNVEVDYLQIFKIRKEGNN</sequence>
<accession>A0A8I0AE27</accession>
<name>A0A8I0AE27_9CLOT</name>
<keyword evidence="2" id="KW-1185">Reference proteome</keyword>
<protein>
    <submittedName>
        <fullName evidence="1">Uncharacterized protein</fullName>
    </submittedName>
</protein>
<evidence type="ECO:0000313" key="1">
    <source>
        <dbReference type="EMBL" id="MBC5640432.1"/>
    </source>
</evidence>
<evidence type="ECO:0000313" key="2">
    <source>
        <dbReference type="Proteomes" id="UP000662088"/>
    </source>
</evidence>
<feature type="non-terminal residue" evidence="1">
    <location>
        <position position="54"/>
    </location>
</feature>
<dbReference type="InterPro" id="IPR009303">
    <property type="entry name" value="DUF960"/>
</dbReference>
<proteinExistence type="predicted"/>
<dbReference type="AlphaFoldDB" id="A0A8I0AE27"/>